<sequence length="279" mass="30071">MTNSPVSSLDVLIHLRRTDAMSPAAAAGLVLTQRLGARAIGLYIVPIAPTAFASPEAVALYVNEADSLYREAQQREPFWRAQLEAHGVGGEWHVSQGDVVESLCHASRWCDLVVVERPQLNPDAPTGWGVVSRTVFAASAPVVVVPETMKSPKVGARIVVAWNQSREATLAVRGALPLLARAEHVTVLEGDPGENPFGLRHLPKPDLRAWLARRGVTAEYRAFTARKEVGAALLDAAHAADADLIVMGAWGHSRITELVLGGTTRHLFQHTDLPLLVAH</sequence>
<dbReference type="Proteomes" id="UP001501523">
    <property type="component" value="Unassembled WGS sequence"/>
</dbReference>
<dbReference type="PANTHER" id="PTHR46268:SF15">
    <property type="entry name" value="UNIVERSAL STRESS PROTEIN HP_0031"/>
    <property type="match status" value="1"/>
</dbReference>
<accession>A0ABP3TVC0</accession>
<dbReference type="InterPro" id="IPR006015">
    <property type="entry name" value="Universal_stress_UspA"/>
</dbReference>
<reference evidence="4" key="1">
    <citation type="journal article" date="2019" name="Int. J. Syst. Evol. Microbiol.">
        <title>The Global Catalogue of Microorganisms (GCM) 10K type strain sequencing project: providing services to taxonomists for standard genome sequencing and annotation.</title>
        <authorList>
            <consortium name="The Broad Institute Genomics Platform"/>
            <consortium name="The Broad Institute Genome Sequencing Center for Infectious Disease"/>
            <person name="Wu L."/>
            <person name="Ma J."/>
        </authorList>
    </citation>
    <scope>NUCLEOTIDE SEQUENCE [LARGE SCALE GENOMIC DNA]</scope>
    <source>
        <strain evidence="4">JCM 15421</strain>
    </source>
</reference>
<evidence type="ECO:0000256" key="1">
    <source>
        <dbReference type="ARBA" id="ARBA00008791"/>
    </source>
</evidence>
<proteinExistence type="inferred from homology"/>
<dbReference type="EMBL" id="BAAAEU010000023">
    <property type="protein sequence ID" value="GAA0718698.1"/>
    <property type="molecule type" value="Genomic_DNA"/>
</dbReference>
<dbReference type="SUPFAM" id="SSF52402">
    <property type="entry name" value="Adenine nucleotide alpha hydrolases-like"/>
    <property type="match status" value="2"/>
</dbReference>
<feature type="domain" description="UspA" evidence="2">
    <location>
        <begin position="157"/>
        <end position="278"/>
    </location>
</feature>
<dbReference type="Pfam" id="PF00582">
    <property type="entry name" value="Usp"/>
    <property type="match status" value="1"/>
</dbReference>
<comment type="similarity">
    <text evidence="1">Belongs to the universal stress protein A family.</text>
</comment>
<evidence type="ECO:0000313" key="3">
    <source>
        <dbReference type="EMBL" id="GAA0718698.1"/>
    </source>
</evidence>
<dbReference type="RefSeq" id="WP_343791918.1">
    <property type="nucleotide sequence ID" value="NZ_BAAAEU010000023.1"/>
</dbReference>
<dbReference type="Gene3D" id="3.40.50.12370">
    <property type="match status" value="1"/>
</dbReference>
<dbReference type="PRINTS" id="PR01438">
    <property type="entry name" value="UNVRSLSTRESS"/>
</dbReference>
<dbReference type="PANTHER" id="PTHR46268">
    <property type="entry name" value="STRESS RESPONSE PROTEIN NHAX"/>
    <property type="match status" value="1"/>
</dbReference>
<protein>
    <submittedName>
        <fullName evidence="3">Universal stress protein</fullName>
    </submittedName>
</protein>
<name>A0ABP3TVC0_9GAMM</name>
<organism evidence="3 4">
    <name type="scientific">Dokdonella soli</name>
    <dbReference type="NCBI Taxonomy" id="529810"/>
    <lineage>
        <taxon>Bacteria</taxon>
        <taxon>Pseudomonadati</taxon>
        <taxon>Pseudomonadota</taxon>
        <taxon>Gammaproteobacteria</taxon>
        <taxon>Lysobacterales</taxon>
        <taxon>Rhodanobacteraceae</taxon>
        <taxon>Dokdonella</taxon>
    </lineage>
</organism>
<gene>
    <name evidence="3" type="ORF">GCM10009105_26530</name>
</gene>
<comment type="caution">
    <text evidence="3">The sequence shown here is derived from an EMBL/GenBank/DDBJ whole genome shotgun (WGS) entry which is preliminary data.</text>
</comment>
<evidence type="ECO:0000313" key="4">
    <source>
        <dbReference type="Proteomes" id="UP001501523"/>
    </source>
</evidence>
<evidence type="ECO:0000259" key="2">
    <source>
        <dbReference type="Pfam" id="PF00582"/>
    </source>
</evidence>
<keyword evidence="4" id="KW-1185">Reference proteome</keyword>
<dbReference type="InterPro" id="IPR006016">
    <property type="entry name" value="UspA"/>
</dbReference>